<evidence type="ECO:0000256" key="7">
    <source>
        <dbReference type="RuleBase" id="RU361187"/>
    </source>
</evidence>
<keyword evidence="3 7" id="KW-0378">Hydrolase</keyword>
<feature type="chain" id="PRO_5012770432" evidence="8">
    <location>
        <begin position="20"/>
        <end position="351"/>
    </location>
</feature>
<dbReference type="InterPro" id="IPR016828">
    <property type="entry name" value="Alpha-L-arabinofuranosidase"/>
</dbReference>
<evidence type="ECO:0000256" key="6">
    <source>
        <dbReference type="PIRSR" id="PIRSR606710-2"/>
    </source>
</evidence>
<evidence type="ECO:0000256" key="5">
    <source>
        <dbReference type="PIRSR" id="PIRSR606710-1"/>
    </source>
</evidence>
<accession>A0A1M5BY12</accession>
<feature type="active site" description="Proton donor" evidence="5">
    <location>
        <position position="222"/>
    </location>
</feature>
<reference evidence="9 10" key="1">
    <citation type="submission" date="2016-11" db="EMBL/GenBank/DDBJ databases">
        <authorList>
            <person name="Jaros S."/>
            <person name="Januszkiewicz K."/>
            <person name="Wedrychowicz H."/>
        </authorList>
    </citation>
    <scope>NUCLEOTIDE SEQUENCE [LARGE SCALE GENOMIC DNA]</scope>
    <source>
        <strain evidence="9 10">DSM 26897</strain>
    </source>
</reference>
<comment type="similarity">
    <text evidence="1 7">Belongs to the glycosyl hydrolase 43 family.</text>
</comment>
<proteinExistence type="inferred from homology"/>
<evidence type="ECO:0000256" key="2">
    <source>
        <dbReference type="ARBA" id="ARBA00022729"/>
    </source>
</evidence>
<evidence type="ECO:0000256" key="4">
    <source>
        <dbReference type="ARBA" id="ARBA00023295"/>
    </source>
</evidence>
<dbReference type="Pfam" id="PF04616">
    <property type="entry name" value="Glyco_hydro_43"/>
    <property type="match status" value="1"/>
</dbReference>
<dbReference type="STRING" id="1302690.BUE76_17985"/>
<dbReference type="EMBL" id="FQUO01000008">
    <property type="protein sequence ID" value="SHF47331.1"/>
    <property type="molecule type" value="Genomic_DNA"/>
</dbReference>
<dbReference type="RefSeq" id="WP_073043401.1">
    <property type="nucleotide sequence ID" value="NZ_FQUO01000008.1"/>
</dbReference>
<gene>
    <name evidence="9" type="ORF">SAMN05444008_108143</name>
</gene>
<evidence type="ECO:0000256" key="1">
    <source>
        <dbReference type="ARBA" id="ARBA00009865"/>
    </source>
</evidence>
<feature type="site" description="Important for catalytic activity, responsible for pKa modulation of the active site Glu and correct orientation of both the proton donor and substrate" evidence="6">
    <location>
        <position position="161"/>
    </location>
</feature>
<dbReference type="CDD" id="cd18820">
    <property type="entry name" value="GH43_LbAraf43-like"/>
    <property type="match status" value="1"/>
</dbReference>
<sequence length="351" mass="38475">MTYKNLNLNLVLFTLLAFTACSKKSNGGNGTPLPRPDTAFINPLVQGSDPWVIQQDTNYFYTHTLGNRVALWKTGRMSRLAFAPQTNVFTPAAGGANSANVWAPELHRLDGKWYLYYTAGAGPDSTQRLWVAENESADPTTGTWTDRGRVFAAGSDFWSIDATVLEYGGSRYLVWSGRPSTTALNQNLYIARMVNPWTLEAQATMISEPTLSWERNGHPVNEGPQVLINPQGKAFLTYSASSCFTDDYALGLLSLREGGNPLNAADWTKSQQPVFVKNTAGNAYGPGHNAFFKSRNGAENWIIYHANTNTGEGCGVRRNIRMQRFRFDASGVPQFGTPVSAGTAVRRPAGE</sequence>
<feature type="signal peptide" evidence="8">
    <location>
        <begin position="1"/>
        <end position="19"/>
    </location>
</feature>
<feature type="active site" description="Proton acceptor" evidence="5">
    <location>
        <position position="49"/>
    </location>
</feature>
<dbReference type="PROSITE" id="PS51257">
    <property type="entry name" value="PROKAR_LIPOPROTEIN"/>
    <property type="match status" value="1"/>
</dbReference>
<keyword evidence="10" id="KW-1185">Reference proteome</keyword>
<dbReference type="PANTHER" id="PTHR43817">
    <property type="entry name" value="GLYCOSYL HYDROLASE"/>
    <property type="match status" value="1"/>
</dbReference>
<evidence type="ECO:0000313" key="9">
    <source>
        <dbReference type="EMBL" id="SHF47331.1"/>
    </source>
</evidence>
<dbReference type="InterPro" id="IPR023296">
    <property type="entry name" value="Glyco_hydro_beta-prop_sf"/>
</dbReference>
<dbReference type="Proteomes" id="UP000184368">
    <property type="component" value="Unassembled WGS sequence"/>
</dbReference>
<evidence type="ECO:0000256" key="8">
    <source>
        <dbReference type="SAM" id="SignalP"/>
    </source>
</evidence>
<dbReference type="SUPFAM" id="SSF75005">
    <property type="entry name" value="Arabinanase/levansucrase/invertase"/>
    <property type="match status" value="1"/>
</dbReference>
<name>A0A1M5BY12_9BACT</name>
<evidence type="ECO:0000313" key="10">
    <source>
        <dbReference type="Proteomes" id="UP000184368"/>
    </source>
</evidence>
<dbReference type="AlphaFoldDB" id="A0A1M5BY12"/>
<organism evidence="9 10">
    <name type="scientific">Cnuella takakiae</name>
    <dbReference type="NCBI Taxonomy" id="1302690"/>
    <lineage>
        <taxon>Bacteria</taxon>
        <taxon>Pseudomonadati</taxon>
        <taxon>Bacteroidota</taxon>
        <taxon>Chitinophagia</taxon>
        <taxon>Chitinophagales</taxon>
        <taxon>Chitinophagaceae</taxon>
        <taxon>Cnuella</taxon>
    </lineage>
</organism>
<keyword evidence="2 8" id="KW-0732">Signal</keyword>
<dbReference type="Gene3D" id="2.115.10.20">
    <property type="entry name" value="Glycosyl hydrolase domain, family 43"/>
    <property type="match status" value="1"/>
</dbReference>
<protein>
    <submittedName>
        <fullName evidence="9">Beta-xylosidase, GH43 family</fullName>
    </submittedName>
</protein>
<evidence type="ECO:0000256" key="3">
    <source>
        <dbReference type="ARBA" id="ARBA00022801"/>
    </source>
</evidence>
<dbReference type="PIRSF" id="PIRSF025414">
    <property type="entry name" value="Alpha-L-arabinofuranosidase"/>
    <property type="match status" value="1"/>
</dbReference>
<dbReference type="PANTHER" id="PTHR43817:SF1">
    <property type="entry name" value="HYDROLASE, FAMILY 43, PUTATIVE (AFU_ORTHOLOGUE AFUA_3G01660)-RELATED"/>
    <property type="match status" value="1"/>
</dbReference>
<dbReference type="GO" id="GO:0004553">
    <property type="term" value="F:hydrolase activity, hydrolyzing O-glycosyl compounds"/>
    <property type="evidence" value="ECO:0007669"/>
    <property type="project" value="InterPro"/>
</dbReference>
<dbReference type="GO" id="GO:0005975">
    <property type="term" value="P:carbohydrate metabolic process"/>
    <property type="evidence" value="ECO:0007669"/>
    <property type="project" value="InterPro"/>
</dbReference>
<dbReference type="InterPro" id="IPR006710">
    <property type="entry name" value="Glyco_hydro_43"/>
</dbReference>
<keyword evidence="4 7" id="KW-0326">Glycosidase</keyword>